<protein>
    <recommendedName>
        <fullName evidence="3">Protein kinase-like domain, concanavalin A-like lectin/glucanase domain protein</fullName>
    </recommendedName>
</protein>
<reference evidence="1" key="1">
    <citation type="journal article" date="2022" name="Int. J. Mol. Sci.">
        <title>Draft Genome of Tanacetum Coccineum: Genomic Comparison of Closely Related Tanacetum-Family Plants.</title>
        <authorList>
            <person name="Yamashiro T."/>
            <person name="Shiraishi A."/>
            <person name="Nakayama K."/>
            <person name="Satake H."/>
        </authorList>
    </citation>
    <scope>NUCLEOTIDE SEQUENCE</scope>
</reference>
<evidence type="ECO:0000313" key="2">
    <source>
        <dbReference type="Proteomes" id="UP001151760"/>
    </source>
</evidence>
<proteinExistence type="predicted"/>
<sequence>MQNANPLSPTPISELFYLKKKNKFELWFENNESDKSLVDSEEEFEEEEEEDDLEYFDTFPTREELKVRGLKVFVGNFTYECDFVVLEDISSVIDHYLGRIVLGQPFVKESGLVYDKDEGTIMFEKDNERITYKMPHKMETFKNIEDLNTDNIPPFVITSDDDEENDEGFVNRHRRTHYSDCLNLGPEYKHDESVTKVIQCLIKMKRSVSDEGVT</sequence>
<dbReference type="Proteomes" id="UP001151760">
    <property type="component" value="Unassembled WGS sequence"/>
</dbReference>
<accession>A0ABQ5J6A8</accession>
<comment type="caution">
    <text evidence="1">The sequence shown here is derived from an EMBL/GenBank/DDBJ whole genome shotgun (WGS) entry which is preliminary data.</text>
</comment>
<evidence type="ECO:0000313" key="1">
    <source>
        <dbReference type="EMBL" id="GJU07078.1"/>
    </source>
</evidence>
<gene>
    <name evidence="1" type="ORF">Tco_1123508</name>
</gene>
<dbReference type="EMBL" id="BQNB010021503">
    <property type="protein sequence ID" value="GJU07078.1"/>
    <property type="molecule type" value="Genomic_DNA"/>
</dbReference>
<organism evidence="1 2">
    <name type="scientific">Tanacetum coccineum</name>
    <dbReference type="NCBI Taxonomy" id="301880"/>
    <lineage>
        <taxon>Eukaryota</taxon>
        <taxon>Viridiplantae</taxon>
        <taxon>Streptophyta</taxon>
        <taxon>Embryophyta</taxon>
        <taxon>Tracheophyta</taxon>
        <taxon>Spermatophyta</taxon>
        <taxon>Magnoliopsida</taxon>
        <taxon>eudicotyledons</taxon>
        <taxon>Gunneridae</taxon>
        <taxon>Pentapetalae</taxon>
        <taxon>asterids</taxon>
        <taxon>campanulids</taxon>
        <taxon>Asterales</taxon>
        <taxon>Asteraceae</taxon>
        <taxon>Asteroideae</taxon>
        <taxon>Anthemideae</taxon>
        <taxon>Anthemidinae</taxon>
        <taxon>Tanacetum</taxon>
    </lineage>
</organism>
<name>A0ABQ5J6A8_9ASTR</name>
<keyword evidence="2" id="KW-1185">Reference proteome</keyword>
<evidence type="ECO:0008006" key="3">
    <source>
        <dbReference type="Google" id="ProtNLM"/>
    </source>
</evidence>
<reference evidence="1" key="2">
    <citation type="submission" date="2022-01" db="EMBL/GenBank/DDBJ databases">
        <authorList>
            <person name="Yamashiro T."/>
            <person name="Shiraishi A."/>
            <person name="Satake H."/>
            <person name="Nakayama K."/>
        </authorList>
    </citation>
    <scope>NUCLEOTIDE SEQUENCE</scope>
</reference>